<dbReference type="GeneID" id="33349275"/>
<keyword evidence="1" id="KW-1133">Transmembrane helix</keyword>
<reference evidence="2" key="1">
    <citation type="journal article" date="2017" name="J. Phycol.">
        <title>Analysis of chloroplast genomes and a supermatrix inform reclassification of the Rhodomelaceae (Rhodophyta).</title>
        <authorList>
            <person name="Diaz-Tapia P."/>
            <person name="Maggs C.A."/>
            <person name="West J.A."/>
            <person name="Verbruggen H."/>
        </authorList>
    </citation>
    <scope>NUCLEOTIDE SEQUENCE</scope>
    <source>
        <strain evidence="2">PD1725</strain>
    </source>
</reference>
<protein>
    <submittedName>
        <fullName evidence="2">Uncharacterized protein</fullName>
    </submittedName>
</protein>
<feature type="transmembrane region" description="Helical" evidence="1">
    <location>
        <begin position="137"/>
        <end position="159"/>
    </location>
</feature>
<organism evidence="2">
    <name type="scientific">Dictyomenia sonderi</name>
    <dbReference type="NCBI Taxonomy" id="2007178"/>
    <lineage>
        <taxon>Eukaryota</taxon>
        <taxon>Rhodophyta</taxon>
        <taxon>Florideophyceae</taxon>
        <taxon>Rhodymeniophycidae</taxon>
        <taxon>Ceramiales</taxon>
        <taxon>Rhodomelaceae</taxon>
        <taxon>Pterosiphonieae</taxon>
        <taxon>Dictyomenia</taxon>
    </lineage>
</organism>
<evidence type="ECO:0000313" key="2">
    <source>
        <dbReference type="EMBL" id="ARW69102.1"/>
    </source>
</evidence>
<evidence type="ECO:0000256" key="1">
    <source>
        <dbReference type="SAM" id="Phobius"/>
    </source>
</evidence>
<keyword evidence="1" id="KW-0812">Transmembrane</keyword>
<dbReference type="AlphaFoldDB" id="A0A1Z1MTF8"/>
<dbReference type="EMBL" id="MF101455">
    <property type="protein sequence ID" value="ARW69102.1"/>
    <property type="molecule type" value="Genomic_DNA"/>
</dbReference>
<proteinExistence type="predicted"/>
<dbReference type="RefSeq" id="YP_009399496.1">
    <property type="nucleotide sequence ID" value="NC_035297.1"/>
</dbReference>
<keyword evidence="1" id="KW-0472">Membrane</keyword>
<geneLocation type="chloroplast" evidence="2"/>
<sequence length="264" mass="31815">MNFLHDISSRVYINLNFNLPNKKYIYLARLVVISFLIALPYISNITLITFILFIQITLVIIMRSCYLIKLLALYIKIFFFSLNTIIANYFMKNNYFMHISVSHISFVYYLKIIPLLIIKRFILKFHIYYIIFQIPRYIKTIIILNTLYMIICYHITIFIKGEIINKTLYTGYKYLSTLKFSVCNKMIINILISSQILERIIERVNSLYLGIKIKNKNHNKEVIRYVIFYNRKLFNKILKDQNDLNITLWIRSIKNKFNNKIYID</sequence>
<keyword evidence="2" id="KW-0150">Chloroplast</keyword>
<keyword evidence="2" id="KW-0934">Plastid</keyword>
<feature type="transmembrane region" description="Helical" evidence="1">
    <location>
        <begin position="73"/>
        <end position="91"/>
    </location>
</feature>
<accession>A0A1Z1MTF8</accession>
<feature type="transmembrane region" description="Helical" evidence="1">
    <location>
        <begin position="97"/>
        <end position="117"/>
    </location>
</feature>
<gene>
    <name evidence="2" type="primary">ConsOrf4</name>
</gene>
<name>A0A1Z1MTF8_9FLOR</name>